<reference evidence="2 3" key="2">
    <citation type="journal article" date="2003" name="DNA Res.">
        <title>Complete genome structure of Gloeobacter violaceus PCC 7421, a cyanobacterium that lacks thylakoids (supplement).</title>
        <authorList>
            <person name="Nakamura Y."/>
            <person name="Kaneko T."/>
            <person name="Sato S."/>
            <person name="Mimuro M."/>
            <person name="Miyashita H."/>
            <person name="Tsuchiya T."/>
            <person name="Sasamoto S."/>
            <person name="Watanabe A."/>
            <person name="Kawashima K."/>
            <person name="Kishida Y."/>
            <person name="Kiyokawa C."/>
            <person name="Kohara M."/>
            <person name="Matsumoto M."/>
            <person name="Matsuno A."/>
            <person name="Nakazaki N."/>
            <person name="Shimpo S."/>
            <person name="Takeuchi C."/>
            <person name="Yamada M."/>
            <person name="Tabata S."/>
        </authorList>
    </citation>
    <scope>NUCLEOTIDE SEQUENCE [LARGE SCALE GENOMIC DNA]</scope>
    <source>
        <strain evidence="3">ATCC 29082 / PCC 7421</strain>
    </source>
</reference>
<dbReference type="KEGG" id="gvi:glr2609"/>
<dbReference type="Pfam" id="PF13470">
    <property type="entry name" value="PIN_3"/>
    <property type="match status" value="1"/>
</dbReference>
<dbReference type="EnsemblBacteria" id="BAC90550">
    <property type="protein sequence ID" value="BAC90550"/>
    <property type="gene ID" value="BAC90550"/>
</dbReference>
<organism evidence="2 3">
    <name type="scientific">Gloeobacter violaceus (strain ATCC 29082 / PCC 7421)</name>
    <dbReference type="NCBI Taxonomy" id="251221"/>
    <lineage>
        <taxon>Bacteria</taxon>
        <taxon>Bacillati</taxon>
        <taxon>Cyanobacteriota</taxon>
        <taxon>Cyanophyceae</taxon>
        <taxon>Gloeobacterales</taxon>
        <taxon>Gloeobacteraceae</taxon>
        <taxon>Gloeobacter</taxon>
    </lineage>
</organism>
<dbReference type="EMBL" id="BA000045">
    <property type="protein sequence ID" value="BAC90550.1"/>
    <property type="molecule type" value="Genomic_DNA"/>
</dbReference>
<dbReference type="Proteomes" id="UP000000557">
    <property type="component" value="Chromosome"/>
</dbReference>
<evidence type="ECO:0000313" key="2">
    <source>
        <dbReference type="EMBL" id="BAC90550.1"/>
    </source>
</evidence>
<gene>
    <name evidence="2" type="ordered locus">glr2609</name>
</gene>
<dbReference type="RefSeq" id="WP_011142603.1">
    <property type="nucleotide sequence ID" value="NC_005125.1"/>
</dbReference>
<dbReference type="OrthoDB" id="426765at2"/>
<reference evidence="2 3" key="1">
    <citation type="journal article" date="2003" name="DNA Res.">
        <title>Complete genome structure of Gloeobacter violaceus PCC 7421, a cyanobacterium that lacks thylakoids.</title>
        <authorList>
            <person name="Nakamura Y."/>
            <person name="Kaneko T."/>
            <person name="Sato S."/>
            <person name="Mimuro M."/>
            <person name="Miyashita H."/>
            <person name="Tsuchiya T."/>
            <person name="Sasamoto S."/>
            <person name="Watanabe A."/>
            <person name="Kawashima K."/>
            <person name="Kishida Y."/>
            <person name="Kiyokawa C."/>
            <person name="Kohara M."/>
            <person name="Matsumoto M."/>
            <person name="Matsuno A."/>
            <person name="Nakazaki N."/>
            <person name="Shimpo S."/>
            <person name="Takeuchi C."/>
            <person name="Yamada M."/>
            <person name="Tabata S."/>
        </authorList>
    </citation>
    <scope>NUCLEOTIDE SEQUENCE [LARGE SCALE GENOMIC DNA]</scope>
    <source>
        <strain evidence="3">ATCC 29082 / PCC 7421</strain>
    </source>
</reference>
<dbReference type="HOGENOM" id="CLU_116617_3_1_3"/>
<dbReference type="eggNOG" id="COG1569">
    <property type="taxonomic scope" value="Bacteria"/>
</dbReference>
<dbReference type="PANTHER" id="PTHR34610">
    <property type="entry name" value="SSL7007 PROTEIN"/>
    <property type="match status" value="1"/>
</dbReference>
<keyword evidence="3" id="KW-1185">Reference proteome</keyword>
<dbReference type="PhylomeDB" id="Q7NHC8"/>
<accession>Q7NHC8</accession>
<dbReference type="SUPFAM" id="SSF88723">
    <property type="entry name" value="PIN domain-like"/>
    <property type="match status" value="1"/>
</dbReference>
<protein>
    <submittedName>
        <fullName evidence="2">Glr2609 protein</fullName>
    </submittedName>
</protein>
<proteinExistence type="predicted"/>
<dbReference type="InterPro" id="IPR002850">
    <property type="entry name" value="PIN_toxin-like"/>
</dbReference>
<sequence>MRVFLDTNIVVSGVITPNGSPGRILHALRERRFELVSCVELAEEIVSVFGRPKIRQRYPHAVEALEQILALLLSETSMVVCQAGPLPTISDPADAVLLARAAAGGADYFVSGDKSDLLALDMYQNIKIVSAVQFLEILGENPVS</sequence>
<dbReference type="AlphaFoldDB" id="Q7NHC8"/>
<feature type="domain" description="PIN" evidence="1">
    <location>
        <begin position="1"/>
        <end position="118"/>
    </location>
</feature>
<dbReference type="InterPro" id="IPR029060">
    <property type="entry name" value="PIN-like_dom_sf"/>
</dbReference>
<dbReference type="SMART" id="SM00670">
    <property type="entry name" value="PINc"/>
    <property type="match status" value="1"/>
</dbReference>
<evidence type="ECO:0000313" key="3">
    <source>
        <dbReference type="Proteomes" id="UP000000557"/>
    </source>
</evidence>
<dbReference type="InParanoid" id="Q7NHC8"/>
<dbReference type="PANTHER" id="PTHR34610:SF4">
    <property type="entry name" value="SLL8027 PROTEIN"/>
    <property type="match status" value="1"/>
</dbReference>
<dbReference type="STRING" id="251221.gene:10760109"/>
<name>Q7NHC8_GLOVI</name>
<evidence type="ECO:0000259" key="1">
    <source>
        <dbReference type="SMART" id="SM00670"/>
    </source>
</evidence>
<dbReference type="InterPro" id="IPR002716">
    <property type="entry name" value="PIN_dom"/>
</dbReference>
<dbReference type="NCBIfam" id="TIGR00305">
    <property type="entry name" value="putative toxin-antitoxin system toxin component, PIN family"/>
    <property type="match status" value="1"/>
</dbReference>